<name>A0A2I2L334_9VIRU</name>
<evidence type="ECO:0000313" key="4">
    <source>
        <dbReference type="Proteomes" id="UP000236316"/>
    </source>
</evidence>
<dbReference type="PANTHER" id="PTHR43625">
    <property type="entry name" value="AFLATOXIN B1 ALDEHYDE REDUCTASE"/>
    <property type="match status" value="1"/>
</dbReference>
<dbReference type="InterPro" id="IPR050791">
    <property type="entry name" value="Aldo-Keto_reductase"/>
</dbReference>
<keyword evidence="1" id="KW-0560">Oxidoreductase</keyword>
<gene>
    <name evidence="3" type="ORF">ORPV_51</name>
</gene>
<dbReference type="Proteomes" id="UP000236316">
    <property type="component" value="Segment"/>
</dbReference>
<dbReference type="EMBL" id="LT906555">
    <property type="protein sequence ID" value="SNW61955.1"/>
    <property type="molecule type" value="Genomic_DNA"/>
</dbReference>
<dbReference type="CDD" id="cd06660">
    <property type="entry name" value="AKR_SF"/>
    <property type="match status" value="1"/>
</dbReference>
<keyword evidence="4" id="KW-1185">Reference proteome</keyword>
<proteinExistence type="predicted"/>
<dbReference type="RefSeq" id="YP_009448257.1">
    <property type="nucleotide sequence ID" value="NC_036594.1"/>
</dbReference>
<dbReference type="Pfam" id="PF00248">
    <property type="entry name" value="Aldo_ket_red"/>
    <property type="match status" value="1"/>
</dbReference>
<accession>A0A2I2L334</accession>
<evidence type="ECO:0000313" key="3">
    <source>
        <dbReference type="EMBL" id="SNW61955.1"/>
    </source>
</evidence>
<sequence>MIGFGTLQATFSGNLLQLLEDCHQWCVEHNKNIIIDTAQSYANSECIIGQYIKNNKDALKYFKIVTKGGVSFNPSYPYHSLEEIEHDLNESLNRLQVNKIHCYMIHRLNPQLFLDDIIIKLSEHKDKFDCIGFSEVTLEELKTLHYLSEKYGVKLGYMEYAVSPFVKRIEEMGIVKYCQDNDIKIISYTSTLRGMLNNKILQLENYMHLLNSDFRDALFEILNIGEMERTVGIYDLQIVKNNVKIVIDFIKFANRLGLDANVLSLMYNTMKGYISIPGTTSRQHLYNNLNSSLSLDVKLIEAIDHITRGFEGNPNPASLSYLDTIY</sequence>
<feature type="domain" description="NADP-dependent oxidoreductase" evidence="2">
    <location>
        <begin position="26"/>
        <end position="306"/>
    </location>
</feature>
<dbReference type="KEGG" id="vg:35382296"/>
<organism evidence="3">
    <name type="scientific">Orpheovirus IHUMI-LCC2</name>
    <dbReference type="NCBI Taxonomy" id="2023057"/>
    <lineage>
        <taxon>Viruses</taxon>
        <taxon>Varidnaviria</taxon>
        <taxon>Bamfordvirae</taxon>
        <taxon>Nucleocytoviricota</taxon>
        <taxon>Megaviricetes</taxon>
        <taxon>Pimascovirales</taxon>
        <taxon>Ocovirineae</taxon>
        <taxon>Orpheoviridae</taxon>
        <taxon>Alphaorpheovirus</taxon>
        <taxon>Alphaorpheovirus massiliense</taxon>
    </lineage>
</organism>
<dbReference type="InterPro" id="IPR036812">
    <property type="entry name" value="NAD(P)_OxRdtase_dom_sf"/>
</dbReference>
<dbReference type="InterPro" id="IPR023210">
    <property type="entry name" value="NADP_OxRdtase_dom"/>
</dbReference>
<dbReference type="GO" id="GO:0016491">
    <property type="term" value="F:oxidoreductase activity"/>
    <property type="evidence" value="ECO:0007669"/>
    <property type="project" value="UniProtKB-KW"/>
</dbReference>
<dbReference type="SUPFAM" id="SSF51430">
    <property type="entry name" value="NAD(P)-linked oxidoreductase"/>
    <property type="match status" value="1"/>
</dbReference>
<reference evidence="3" key="1">
    <citation type="submission" date="2017-08" db="EMBL/GenBank/DDBJ databases">
        <authorList>
            <consortium name="Urmite Genomes"/>
        </authorList>
    </citation>
    <scope>NUCLEOTIDE SEQUENCE [LARGE SCALE GENOMIC DNA]</scope>
    <source>
        <strain evidence="3">IHUMI-LCC2</strain>
    </source>
</reference>
<dbReference type="GeneID" id="35382296"/>
<dbReference type="PANTHER" id="PTHR43625:SF40">
    <property type="entry name" value="ALDO-KETO REDUCTASE YAKC [NADP(+)]"/>
    <property type="match status" value="1"/>
</dbReference>
<evidence type="ECO:0000259" key="2">
    <source>
        <dbReference type="Pfam" id="PF00248"/>
    </source>
</evidence>
<evidence type="ECO:0000256" key="1">
    <source>
        <dbReference type="ARBA" id="ARBA00023002"/>
    </source>
</evidence>
<protein>
    <submittedName>
        <fullName evidence="3">Aldo/Keto reductase</fullName>
    </submittedName>
</protein>
<dbReference type="Gene3D" id="3.20.20.100">
    <property type="entry name" value="NADP-dependent oxidoreductase domain"/>
    <property type="match status" value="1"/>
</dbReference>